<dbReference type="PANTHER" id="PTHR42844:SF1">
    <property type="entry name" value="DIHYDRONEOPTERIN ALDOLASE 1-RELATED"/>
    <property type="match status" value="1"/>
</dbReference>
<organism evidence="8 9">
    <name type="scientific">Tumebacillus lacus</name>
    <dbReference type="NCBI Taxonomy" id="2995335"/>
    <lineage>
        <taxon>Bacteria</taxon>
        <taxon>Bacillati</taxon>
        <taxon>Bacillota</taxon>
        <taxon>Bacilli</taxon>
        <taxon>Bacillales</taxon>
        <taxon>Alicyclobacillaceae</taxon>
        <taxon>Tumebacillus</taxon>
    </lineage>
</organism>
<evidence type="ECO:0000256" key="5">
    <source>
        <dbReference type="ARBA" id="ARBA00023239"/>
    </source>
</evidence>
<protein>
    <recommendedName>
        <fullName evidence="6">7,8-dihydroneopterin aldolase</fullName>
        <ecNumber evidence="6">4.1.2.25</ecNumber>
    </recommendedName>
</protein>
<dbReference type="InterPro" id="IPR006157">
    <property type="entry name" value="FolB_dom"/>
</dbReference>
<dbReference type="InterPro" id="IPR043133">
    <property type="entry name" value="GTP-CH-I_C/QueF"/>
</dbReference>
<gene>
    <name evidence="8" type="primary">folB</name>
    <name evidence="8" type="ORF">OS242_18895</name>
</gene>
<comment type="function">
    <text evidence="6">Catalyzes the conversion of 7,8-dihydroneopterin to 6-hydroxymethyl-7,8-dihydropterin.</text>
</comment>
<evidence type="ECO:0000256" key="3">
    <source>
        <dbReference type="ARBA" id="ARBA00005708"/>
    </source>
</evidence>
<dbReference type="EC" id="4.1.2.25" evidence="6"/>
<accession>A0ABT3X533</accession>
<evidence type="ECO:0000256" key="1">
    <source>
        <dbReference type="ARBA" id="ARBA00001353"/>
    </source>
</evidence>
<dbReference type="NCBIfam" id="TIGR00526">
    <property type="entry name" value="folB_dom"/>
    <property type="match status" value="1"/>
</dbReference>
<evidence type="ECO:0000256" key="2">
    <source>
        <dbReference type="ARBA" id="ARBA00005013"/>
    </source>
</evidence>
<evidence type="ECO:0000313" key="9">
    <source>
        <dbReference type="Proteomes" id="UP001208017"/>
    </source>
</evidence>
<comment type="pathway">
    <text evidence="2 6">Cofactor biosynthesis; tetrahydrofolate biosynthesis; 2-amino-4-hydroxy-6-hydroxymethyl-7,8-dihydropteridine diphosphate from 7,8-dihydroneopterin triphosphate: step 3/4.</text>
</comment>
<proteinExistence type="inferred from homology"/>
<evidence type="ECO:0000256" key="4">
    <source>
        <dbReference type="ARBA" id="ARBA00022909"/>
    </source>
</evidence>
<dbReference type="Proteomes" id="UP001208017">
    <property type="component" value="Unassembled WGS sequence"/>
</dbReference>
<keyword evidence="4 6" id="KW-0289">Folate biosynthesis</keyword>
<comment type="caution">
    <text evidence="8">The sequence shown here is derived from an EMBL/GenBank/DDBJ whole genome shotgun (WGS) entry which is preliminary data.</text>
</comment>
<dbReference type="CDD" id="cd00534">
    <property type="entry name" value="DHNA_DHNTPE"/>
    <property type="match status" value="1"/>
</dbReference>
<dbReference type="Gene3D" id="3.30.1130.10">
    <property type="match status" value="1"/>
</dbReference>
<keyword evidence="9" id="KW-1185">Reference proteome</keyword>
<dbReference type="EMBL" id="JAPMLT010000014">
    <property type="protein sequence ID" value="MCX7572010.1"/>
    <property type="molecule type" value="Genomic_DNA"/>
</dbReference>
<dbReference type="InterPro" id="IPR006156">
    <property type="entry name" value="Dihydroneopterin_aldolase"/>
</dbReference>
<dbReference type="PANTHER" id="PTHR42844">
    <property type="entry name" value="DIHYDRONEOPTERIN ALDOLASE 1-RELATED"/>
    <property type="match status" value="1"/>
</dbReference>
<evidence type="ECO:0000256" key="6">
    <source>
        <dbReference type="RuleBase" id="RU362079"/>
    </source>
</evidence>
<dbReference type="SMART" id="SM00905">
    <property type="entry name" value="FolB"/>
    <property type="match status" value="1"/>
</dbReference>
<comment type="catalytic activity">
    <reaction evidence="1 6">
        <text>7,8-dihydroneopterin = 6-hydroxymethyl-7,8-dihydropterin + glycolaldehyde</text>
        <dbReference type="Rhea" id="RHEA:10540"/>
        <dbReference type="ChEBI" id="CHEBI:17001"/>
        <dbReference type="ChEBI" id="CHEBI:17071"/>
        <dbReference type="ChEBI" id="CHEBI:44841"/>
        <dbReference type="EC" id="4.1.2.25"/>
    </reaction>
</comment>
<dbReference type="SUPFAM" id="SSF55620">
    <property type="entry name" value="Tetrahydrobiopterin biosynthesis enzymes-like"/>
    <property type="match status" value="1"/>
</dbReference>
<evidence type="ECO:0000313" key="8">
    <source>
        <dbReference type="EMBL" id="MCX7572010.1"/>
    </source>
</evidence>
<name>A0ABT3X533_9BACL</name>
<feature type="domain" description="Dihydroneopterin aldolase/epimerase" evidence="7">
    <location>
        <begin position="4"/>
        <end position="117"/>
    </location>
</feature>
<keyword evidence="5 6" id="KW-0456">Lyase</keyword>
<dbReference type="RefSeq" id="WP_267153253.1">
    <property type="nucleotide sequence ID" value="NZ_JAPMLT010000014.1"/>
</dbReference>
<reference evidence="8 9" key="1">
    <citation type="submission" date="2022-11" db="EMBL/GenBank/DDBJ databases">
        <title>Study of microbial diversity in lake waters.</title>
        <authorList>
            <person name="Zhang J."/>
        </authorList>
    </citation>
    <scope>NUCLEOTIDE SEQUENCE [LARGE SCALE GENOMIC DNA]</scope>
    <source>
        <strain evidence="8 9">DT12</strain>
    </source>
</reference>
<dbReference type="NCBIfam" id="TIGR00525">
    <property type="entry name" value="folB"/>
    <property type="match status" value="1"/>
</dbReference>
<dbReference type="Pfam" id="PF02152">
    <property type="entry name" value="FolB"/>
    <property type="match status" value="1"/>
</dbReference>
<dbReference type="GO" id="GO:0004150">
    <property type="term" value="F:dihydroneopterin aldolase activity"/>
    <property type="evidence" value="ECO:0007669"/>
    <property type="project" value="UniProtKB-EC"/>
</dbReference>
<sequence>MDAIYLNGLEFYAYHGVFDEENRLGQRFSADVVFYLSTKEAGESDDLSKTVNYASAYEVIKSILDGQPVQLVETLCERIAAALLEQFALVQQVRVRVNKPNPPIPGILAGVAVEITRGR</sequence>
<comment type="similarity">
    <text evidence="3 6">Belongs to the DHNA family.</text>
</comment>
<evidence type="ECO:0000259" key="7">
    <source>
        <dbReference type="SMART" id="SM00905"/>
    </source>
</evidence>